<dbReference type="GO" id="GO:0043386">
    <property type="term" value="P:mycotoxin biosynthetic process"/>
    <property type="evidence" value="ECO:0007669"/>
    <property type="project" value="InterPro"/>
</dbReference>
<protein>
    <submittedName>
        <fullName evidence="4">DUF3328 domain containing protein</fullName>
    </submittedName>
</protein>
<dbReference type="Pfam" id="PF11807">
    <property type="entry name" value="UstYa"/>
    <property type="match status" value="1"/>
</dbReference>
<feature type="transmembrane region" description="Helical" evidence="2">
    <location>
        <begin position="45"/>
        <end position="64"/>
    </location>
</feature>
<dbReference type="PANTHER" id="PTHR33365:SF6">
    <property type="entry name" value="OXIDASE USTYA"/>
    <property type="match status" value="1"/>
</dbReference>
<reference evidence="6" key="4">
    <citation type="journal article" date="2022" name="Microb. Genom.">
        <title>A global pangenome for the wheat fungal pathogen Pyrenophora tritici-repentis and prediction of effector protein structural homology.</title>
        <authorList>
            <person name="Moolhuijzen P.M."/>
            <person name="See P.T."/>
            <person name="Shi G."/>
            <person name="Powell H.R."/>
            <person name="Cockram J."/>
            <person name="Jorgensen L.N."/>
            <person name="Benslimane H."/>
            <person name="Strelkov S.E."/>
            <person name="Turner J."/>
            <person name="Liu Z."/>
            <person name="Moffat C.S."/>
        </authorList>
    </citation>
    <scope>NUCLEOTIDE SEQUENCE [LARGE SCALE GENOMIC DNA]</scope>
</reference>
<evidence type="ECO:0000313" key="6">
    <source>
        <dbReference type="Proteomes" id="UP000249757"/>
    </source>
</evidence>
<dbReference type="InterPro" id="IPR021765">
    <property type="entry name" value="UstYa-like"/>
</dbReference>
<dbReference type="PANTHER" id="PTHR33365">
    <property type="entry name" value="YALI0B05434P"/>
    <property type="match status" value="1"/>
</dbReference>
<evidence type="ECO:0000313" key="5">
    <source>
        <dbReference type="Proteomes" id="UP000245464"/>
    </source>
</evidence>
<evidence type="ECO:0000256" key="2">
    <source>
        <dbReference type="SAM" id="Phobius"/>
    </source>
</evidence>
<evidence type="ECO:0000313" key="3">
    <source>
        <dbReference type="EMBL" id="KAF7575458.1"/>
    </source>
</evidence>
<organism evidence="4 6">
    <name type="scientific">Pyrenophora tritici-repentis</name>
    <dbReference type="NCBI Taxonomy" id="45151"/>
    <lineage>
        <taxon>Eukaryota</taxon>
        <taxon>Fungi</taxon>
        <taxon>Dikarya</taxon>
        <taxon>Ascomycota</taxon>
        <taxon>Pezizomycotina</taxon>
        <taxon>Dothideomycetes</taxon>
        <taxon>Pleosporomycetidae</taxon>
        <taxon>Pleosporales</taxon>
        <taxon>Pleosporineae</taxon>
        <taxon>Pleosporaceae</taxon>
        <taxon>Pyrenophora</taxon>
    </lineage>
</organism>
<sequence length="290" mass="33047">MERPPAYQPVCRDEEEHVLAGSEDKEGVSWNSNSTEIIPTNTRSFVAYLSLLLLSLSANILLVMDNAKLRISHIPTKSNFSGLAFDTDVPYHAMTEYWHPNATESDMEAAWDAIDTNAMAVALDDRFAARAGLPPSTRFPWDTERSVYYVKGIHDVHCLKLIRKAIASKHNGSDQSFDLLHIYHCLDGLRQDIMCTADDTPMPAPLAHQAGEGQVRQCRDWDKLIAWATRPDQHACYEFDDYRDATNTLENFAFCPPESPYRDFQQAYFDYHGHKDAYEENGVENEFVEF</sequence>
<comment type="similarity">
    <text evidence="1">Belongs to the ustYa family.</text>
</comment>
<dbReference type="OrthoDB" id="3687641at2759"/>
<dbReference type="Proteomes" id="UP000249757">
    <property type="component" value="Unassembled WGS sequence"/>
</dbReference>
<reference evidence="4" key="2">
    <citation type="submission" date="2021-05" db="EMBL/GenBank/DDBJ databases">
        <authorList>
            <person name="Moolhuijzen P.M."/>
            <person name="Moffat C.S."/>
        </authorList>
    </citation>
    <scope>NUCLEOTIDE SEQUENCE</scope>
    <source>
        <strain evidence="4">86-124</strain>
    </source>
</reference>
<evidence type="ECO:0000313" key="4">
    <source>
        <dbReference type="EMBL" id="KAI1514811.1"/>
    </source>
</evidence>
<accession>A0A2W1EY59</accession>
<name>A0A2W1EY59_9PLEO</name>
<keyword evidence="2" id="KW-1133">Transmembrane helix</keyword>
<gene>
    <name evidence="4" type="ORF">Ptr86124_006134</name>
    <name evidence="3" type="ORF">PtrM4_070820</name>
</gene>
<comment type="caution">
    <text evidence="4">The sequence shown here is derived from an EMBL/GenBank/DDBJ whole genome shotgun (WGS) entry which is preliminary data.</text>
</comment>
<dbReference type="EMBL" id="NQIK02000002">
    <property type="protein sequence ID" value="KAF7575458.1"/>
    <property type="molecule type" value="Genomic_DNA"/>
</dbReference>
<evidence type="ECO:0000256" key="1">
    <source>
        <dbReference type="ARBA" id="ARBA00035112"/>
    </source>
</evidence>
<dbReference type="Proteomes" id="UP000245464">
    <property type="component" value="Chromosome 2"/>
</dbReference>
<dbReference type="EMBL" id="NRDI02000007">
    <property type="protein sequence ID" value="KAI1514811.1"/>
    <property type="molecule type" value="Genomic_DNA"/>
</dbReference>
<keyword evidence="6" id="KW-1185">Reference proteome</keyword>
<dbReference type="AlphaFoldDB" id="A0A2W1EY59"/>
<reference evidence="3 5" key="1">
    <citation type="journal article" date="2018" name="BMC Genomics">
        <title>Comparative genomics of the wheat fungal pathogen Pyrenophora tritici-repentis reveals chromosomal variations and genome plasticity.</title>
        <authorList>
            <person name="Moolhuijzen P."/>
            <person name="See P.T."/>
            <person name="Hane J.K."/>
            <person name="Shi G."/>
            <person name="Liu Z."/>
            <person name="Oliver R.P."/>
            <person name="Moffat C.S."/>
        </authorList>
    </citation>
    <scope>NUCLEOTIDE SEQUENCE [LARGE SCALE GENOMIC DNA]</scope>
    <source>
        <strain evidence="3">M4</strain>
    </source>
</reference>
<proteinExistence type="inferred from homology"/>
<dbReference type="OMA" id="PDQHACY"/>
<reference evidence="4" key="3">
    <citation type="journal article" date="2022" name="bioRxiv">
        <title>A global pangenome for the wheat fungal pathogen Pyrenophora tritici-repentis and prediction of effector protein structural homology.</title>
        <authorList>
            <person name="Moolhuijzen P."/>
            <person name="See P.T."/>
            <person name="Shi G."/>
            <person name="Powell H.R."/>
            <person name="Cockram J."/>
            <person name="Jorgensen L.N."/>
            <person name="Benslimane H."/>
            <person name="Strelkov S.E."/>
            <person name="Turner J."/>
            <person name="Liu Z."/>
            <person name="Moffat C.S."/>
        </authorList>
    </citation>
    <scope>NUCLEOTIDE SEQUENCE</scope>
    <source>
        <strain evidence="4">86-124</strain>
    </source>
</reference>
<keyword evidence="2" id="KW-0472">Membrane</keyword>
<keyword evidence="2" id="KW-0812">Transmembrane</keyword>